<evidence type="ECO:0000313" key="8">
    <source>
        <dbReference type="Proteomes" id="UP001595445"/>
    </source>
</evidence>
<accession>A0ABV7DZ29</accession>
<evidence type="ECO:0000256" key="1">
    <source>
        <dbReference type="ARBA" id="ARBA00004370"/>
    </source>
</evidence>
<proteinExistence type="inferred from homology"/>
<feature type="domain" description="Outer membrane protein beta-barrel" evidence="6">
    <location>
        <begin position="36"/>
        <end position="229"/>
    </location>
</feature>
<evidence type="ECO:0000256" key="4">
    <source>
        <dbReference type="ARBA" id="ARBA00038306"/>
    </source>
</evidence>
<comment type="caution">
    <text evidence="7">The sequence shown here is derived from an EMBL/GenBank/DDBJ whole genome shotgun (WGS) entry which is preliminary data.</text>
</comment>
<dbReference type="Proteomes" id="UP001595445">
    <property type="component" value="Unassembled WGS sequence"/>
</dbReference>
<evidence type="ECO:0000313" key="7">
    <source>
        <dbReference type="EMBL" id="MFC3088382.1"/>
    </source>
</evidence>
<dbReference type="PANTHER" id="PTHR34001:SF3">
    <property type="entry name" value="BLL7405 PROTEIN"/>
    <property type="match status" value="1"/>
</dbReference>
<feature type="signal peptide" evidence="5">
    <location>
        <begin position="1"/>
        <end position="23"/>
    </location>
</feature>
<reference evidence="8" key="1">
    <citation type="journal article" date="2019" name="Int. J. Syst. Evol. Microbiol.">
        <title>The Global Catalogue of Microorganisms (GCM) 10K type strain sequencing project: providing services to taxonomists for standard genome sequencing and annotation.</title>
        <authorList>
            <consortium name="The Broad Institute Genomics Platform"/>
            <consortium name="The Broad Institute Genome Sequencing Center for Infectious Disease"/>
            <person name="Wu L."/>
            <person name="Ma J."/>
        </authorList>
    </citation>
    <scope>NUCLEOTIDE SEQUENCE [LARGE SCALE GENOMIC DNA]</scope>
    <source>
        <strain evidence="8">KCTC 62102</strain>
    </source>
</reference>
<dbReference type="Pfam" id="PF13505">
    <property type="entry name" value="OMP_b-brl"/>
    <property type="match status" value="1"/>
</dbReference>
<gene>
    <name evidence="7" type="ORF">ACFOD6_20275</name>
</gene>
<comment type="similarity">
    <text evidence="4">Belongs to the Omp25/RopB family.</text>
</comment>
<protein>
    <submittedName>
        <fullName evidence="7">Outer membrane protein</fullName>
    </submittedName>
</protein>
<keyword evidence="2 5" id="KW-0732">Signal</keyword>
<dbReference type="InterPro" id="IPR051692">
    <property type="entry name" value="OMP-like"/>
</dbReference>
<dbReference type="RefSeq" id="WP_197644957.1">
    <property type="nucleotide sequence ID" value="NZ_JAEACP010000012.1"/>
</dbReference>
<evidence type="ECO:0000256" key="5">
    <source>
        <dbReference type="SAM" id="SignalP"/>
    </source>
</evidence>
<keyword evidence="8" id="KW-1185">Reference proteome</keyword>
<evidence type="ECO:0000256" key="2">
    <source>
        <dbReference type="ARBA" id="ARBA00022729"/>
    </source>
</evidence>
<evidence type="ECO:0000256" key="3">
    <source>
        <dbReference type="ARBA" id="ARBA00023136"/>
    </source>
</evidence>
<organism evidence="7 8">
    <name type="scientific">Tabrizicola soli</name>
    <dbReference type="NCBI Taxonomy" id="2185115"/>
    <lineage>
        <taxon>Bacteria</taxon>
        <taxon>Pseudomonadati</taxon>
        <taxon>Pseudomonadota</taxon>
        <taxon>Alphaproteobacteria</taxon>
        <taxon>Rhodobacterales</taxon>
        <taxon>Paracoccaceae</taxon>
        <taxon>Tabrizicola</taxon>
    </lineage>
</organism>
<dbReference type="Gene3D" id="2.40.160.20">
    <property type="match status" value="1"/>
</dbReference>
<name>A0ABV7DZ29_9RHOB</name>
<dbReference type="PANTHER" id="PTHR34001">
    <property type="entry name" value="BLL7405 PROTEIN"/>
    <property type="match status" value="1"/>
</dbReference>
<dbReference type="InterPro" id="IPR027385">
    <property type="entry name" value="Beta-barrel_OMP"/>
</dbReference>
<dbReference type="EMBL" id="JBHRSM010000053">
    <property type="protein sequence ID" value="MFC3088382.1"/>
    <property type="molecule type" value="Genomic_DNA"/>
</dbReference>
<dbReference type="InterPro" id="IPR011250">
    <property type="entry name" value="OMP/PagP_B-barrel"/>
</dbReference>
<dbReference type="SUPFAM" id="SSF56925">
    <property type="entry name" value="OMPA-like"/>
    <property type="match status" value="1"/>
</dbReference>
<feature type="chain" id="PRO_5046909545" evidence="5">
    <location>
        <begin position="24"/>
        <end position="230"/>
    </location>
</feature>
<comment type="subcellular location">
    <subcellularLocation>
        <location evidence="1">Membrane</location>
    </subcellularLocation>
</comment>
<evidence type="ECO:0000259" key="6">
    <source>
        <dbReference type="Pfam" id="PF13505"/>
    </source>
</evidence>
<sequence length="230" mass="23823">MKQFGSMLAAVASAALIAGVAHAGGPTVVADDAPVAAAPEAIDWSGLRLGIAFSKPTGDNFWAERSLSAESSADDWSGTMPSVSVGYDWQHGNLVYGAVLSVHGGDMNANPTTGSIFGCTGCETSVDKLATLRGRLGWALGKTLVFASAGAARANALGSAGDGTVTTGEDKLSGWIAGLGVEHFISQKLTVSAEYLHTDLGRLELPTSCFVDCYTDIEFGMVQLGINYRW</sequence>
<keyword evidence="3" id="KW-0472">Membrane</keyword>